<dbReference type="EMBL" id="CAJNOK010006334">
    <property type="protein sequence ID" value="CAF1000664.1"/>
    <property type="molecule type" value="Genomic_DNA"/>
</dbReference>
<dbReference type="EMBL" id="CAJNOQ010014206">
    <property type="protein sequence ID" value="CAF1337019.1"/>
    <property type="molecule type" value="Genomic_DNA"/>
</dbReference>
<evidence type="ECO:0000313" key="5">
    <source>
        <dbReference type="Proteomes" id="UP000663829"/>
    </source>
</evidence>
<proteinExistence type="predicted"/>
<dbReference type="EMBL" id="CAJOBA010006342">
    <property type="protein sequence ID" value="CAF3770083.1"/>
    <property type="molecule type" value="Genomic_DNA"/>
</dbReference>
<evidence type="ECO:0000313" key="4">
    <source>
        <dbReference type="EMBL" id="CAF4194760.1"/>
    </source>
</evidence>
<dbReference type="Proteomes" id="UP000663829">
    <property type="component" value="Unassembled WGS sequence"/>
</dbReference>
<accession>A0A815GD36</accession>
<dbReference type="Proteomes" id="UP000682733">
    <property type="component" value="Unassembled WGS sequence"/>
</dbReference>
<sequence>MGTRHTTVTITYRFIAIGFIVPYRLSLLTDTFLMLAEQNQNRESVETKLNLNQLETMEQRTIIYFQTPTQVYSMNNGKINQIQQIPPQLA</sequence>
<evidence type="ECO:0000313" key="1">
    <source>
        <dbReference type="EMBL" id="CAF1000664.1"/>
    </source>
</evidence>
<dbReference type="AlphaFoldDB" id="A0A815GD36"/>
<dbReference type="EMBL" id="CAJOBC010056486">
    <property type="protein sequence ID" value="CAF4194760.1"/>
    <property type="molecule type" value="Genomic_DNA"/>
</dbReference>
<organism evidence="2 5">
    <name type="scientific">Didymodactylos carnosus</name>
    <dbReference type="NCBI Taxonomy" id="1234261"/>
    <lineage>
        <taxon>Eukaryota</taxon>
        <taxon>Metazoa</taxon>
        <taxon>Spiralia</taxon>
        <taxon>Gnathifera</taxon>
        <taxon>Rotifera</taxon>
        <taxon>Eurotatoria</taxon>
        <taxon>Bdelloidea</taxon>
        <taxon>Philodinida</taxon>
        <taxon>Philodinidae</taxon>
        <taxon>Didymodactylos</taxon>
    </lineage>
</organism>
<reference evidence="2" key="1">
    <citation type="submission" date="2021-02" db="EMBL/GenBank/DDBJ databases">
        <authorList>
            <person name="Nowell W R."/>
        </authorList>
    </citation>
    <scope>NUCLEOTIDE SEQUENCE</scope>
</reference>
<evidence type="ECO:0000313" key="2">
    <source>
        <dbReference type="EMBL" id="CAF1337019.1"/>
    </source>
</evidence>
<comment type="caution">
    <text evidence="2">The sequence shown here is derived from an EMBL/GenBank/DDBJ whole genome shotgun (WGS) entry which is preliminary data.</text>
</comment>
<evidence type="ECO:0000313" key="3">
    <source>
        <dbReference type="EMBL" id="CAF3770083.1"/>
    </source>
</evidence>
<dbReference type="Proteomes" id="UP000677228">
    <property type="component" value="Unassembled WGS sequence"/>
</dbReference>
<keyword evidence="5" id="KW-1185">Reference proteome</keyword>
<dbReference type="Proteomes" id="UP000681722">
    <property type="component" value="Unassembled WGS sequence"/>
</dbReference>
<name>A0A815GD36_9BILA</name>
<gene>
    <name evidence="2" type="ORF">GPM918_LOCUS30241</name>
    <name evidence="1" type="ORF">OVA965_LOCUS14542</name>
    <name evidence="4" type="ORF">SRO942_LOCUS30841</name>
    <name evidence="3" type="ORF">TMI583_LOCUS14546</name>
</gene>
<protein>
    <submittedName>
        <fullName evidence="2">Uncharacterized protein</fullName>
    </submittedName>
</protein>